<name>A0AAF0Q0Q3_SOLVR</name>
<protein>
    <recommendedName>
        <fullName evidence="1">Protein kinase domain-containing protein</fullName>
    </recommendedName>
</protein>
<dbReference type="SUPFAM" id="SSF56112">
    <property type="entry name" value="Protein kinase-like (PK-like)"/>
    <property type="match status" value="1"/>
</dbReference>
<evidence type="ECO:0000313" key="2">
    <source>
        <dbReference type="EMBL" id="WMV14536.1"/>
    </source>
</evidence>
<keyword evidence="3" id="KW-1185">Reference proteome</keyword>
<dbReference type="InterPro" id="IPR011009">
    <property type="entry name" value="Kinase-like_dom_sf"/>
</dbReference>
<dbReference type="GO" id="GO:0005524">
    <property type="term" value="F:ATP binding"/>
    <property type="evidence" value="ECO:0007669"/>
    <property type="project" value="InterPro"/>
</dbReference>
<feature type="domain" description="Protein kinase" evidence="1">
    <location>
        <begin position="1"/>
        <end position="79"/>
    </location>
</feature>
<evidence type="ECO:0000259" key="1">
    <source>
        <dbReference type="PROSITE" id="PS50011"/>
    </source>
</evidence>
<reference evidence="2" key="1">
    <citation type="submission" date="2023-08" db="EMBL/GenBank/DDBJ databases">
        <title>A de novo genome assembly of Solanum verrucosum Schlechtendal, a Mexican diploid species geographically isolated from the other diploid A-genome species in potato relatives.</title>
        <authorList>
            <person name="Hosaka K."/>
        </authorList>
    </citation>
    <scope>NUCLEOTIDE SEQUENCE</scope>
    <source>
        <tissue evidence="2">Young leaves</tissue>
    </source>
</reference>
<dbReference type="EMBL" id="CP133613">
    <property type="protein sequence ID" value="WMV14536.1"/>
    <property type="molecule type" value="Genomic_DNA"/>
</dbReference>
<gene>
    <name evidence="2" type="ORF">MTR67_007921</name>
</gene>
<sequence>MAPKALIKKEYCPGVDIWSLGCIVYEMITWKPLWESSNSKPNFENPKLSTKAKDFLNSCLVRNPSARCSADMLLNHSFMKSADDVQPPNTKKRQCDDMSLLRKKRTKTAFRTQPHIRDLVIESWFVMYLK</sequence>
<dbReference type="Proteomes" id="UP001234989">
    <property type="component" value="Chromosome 2"/>
</dbReference>
<accession>A0AAF0Q0Q3</accession>
<dbReference type="GO" id="GO:0004672">
    <property type="term" value="F:protein kinase activity"/>
    <property type="evidence" value="ECO:0007669"/>
    <property type="project" value="InterPro"/>
</dbReference>
<dbReference type="PANTHER" id="PTHR48011:SF54">
    <property type="entry name" value="PROTEIN KINASE DOMAIN-CONTAINING PROTEIN"/>
    <property type="match status" value="1"/>
</dbReference>
<dbReference type="Pfam" id="PF00069">
    <property type="entry name" value="Pkinase"/>
    <property type="match status" value="1"/>
</dbReference>
<dbReference type="InterPro" id="IPR052751">
    <property type="entry name" value="Plant_MAPKKK"/>
</dbReference>
<dbReference type="InterPro" id="IPR000719">
    <property type="entry name" value="Prot_kinase_dom"/>
</dbReference>
<proteinExistence type="predicted"/>
<dbReference type="AlphaFoldDB" id="A0AAF0Q0Q3"/>
<dbReference type="PROSITE" id="PS50011">
    <property type="entry name" value="PROTEIN_KINASE_DOM"/>
    <property type="match status" value="1"/>
</dbReference>
<dbReference type="GO" id="GO:0007165">
    <property type="term" value="P:signal transduction"/>
    <property type="evidence" value="ECO:0007669"/>
    <property type="project" value="TreeGrafter"/>
</dbReference>
<dbReference type="PANTHER" id="PTHR48011">
    <property type="entry name" value="CCR4-NOT TRANSCRIPTIONAL COMPLEX SUBUNIT CAF120-RELATED"/>
    <property type="match status" value="1"/>
</dbReference>
<evidence type="ECO:0000313" key="3">
    <source>
        <dbReference type="Proteomes" id="UP001234989"/>
    </source>
</evidence>
<dbReference type="Gene3D" id="1.10.510.10">
    <property type="entry name" value="Transferase(Phosphotransferase) domain 1"/>
    <property type="match status" value="1"/>
</dbReference>
<organism evidence="2 3">
    <name type="scientific">Solanum verrucosum</name>
    <dbReference type="NCBI Taxonomy" id="315347"/>
    <lineage>
        <taxon>Eukaryota</taxon>
        <taxon>Viridiplantae</taxon>
        <taxon>Streptophyta</taxon>
        <taxon>Embryophyta</taxon>
        <taxon>Tracheophyta</taxon>
        <taxon>Spermatophyta</taxon>
        <taxon>Magnoliopsida</taxon>
        <taxon>eudicotyledons</taxon>
        <taxon>Gunneridae</taxon>
        <taxon>Pentapetalae</taxon>
        <taxon>asterids</taxon>
        <taxon>lamiids</taxon>
        <taxon>Solanales</taxon>
        <taxon>Solanaceae</taxon>
        <taxon>Solanoideae</taxon>
        <taxon>Solaneae</taxon>
        <taxon>Solanum</taxon>
    </lineage>
</organism>